<keyword evidence="4" id="KW-1185">Reference proteome</keyword>
<dbReference type="InterPro" id="IPR036339">
    <property type="entry name" value="PUB-like_dom_sf"/>
</dbReference>
<dbReference type="EMBL" id="JACTAM010000022">
    <property type="protein sequence ID" value="KAI2650352.1"/>
    <property type="molecule type" value="Genomic_DNA"/>
</dbReference>
<dbReference type="InterPro" id="IPR018997">
    <property type="entry name" value="PUB_domain"/>
</dbReference>
<dbReference type="Gene3D" id="1.20.58.2190">
    <property type="match status" value="1"/>
</dbReference>
<comment type="caution">
    <text evidence="3">The sequence shown here is derived from an EMBL/GenBank/DDBJ whole genome shotgun (WGS) entry which is preliminary data.</text>
</comment>
<name>A0ABQ8LK90_LABRO</name>
<dbReference type="Pfam" id="PF00789">
    <property type="entry name" value="UBX"/>
    <property type="match status" value="1"/>
</dbReference>
<dbReference type="Pfam" id="PF09409">
    <property type="entry name" value="PUB"/>
    <property type="match status" value="1"/>
</dbReference>
<dbReference type="PROSITE" id="PS50033">
    <property type="entry name" value="UBX"/>
    <property type="match status" value="1"/>
</dbReference>
<protein>
    <submittedName>
        <fullName evidence="3">UBX domain-containing protein 6</fullName>
    </submittedName>
</protein>
<dbReference type="SUPFAM" id="SSF54236">
    <property type="entry name" value="Ubiquitin-like"/>
    <property type="match status" value="1"/>
</dbReference>
<evidence type="ECO:0000313" key="3">
    <source>
        <dbReference type="EMBL" id="KAI2650352.1"/>
    </source>
</evidence>
<dbReference type="Gene3D" id="3.10.20.90">
    <property type="entry name" value="Phosphatidylinositol 3-kinase Catalytic Subunit, Chain A, domain 1"/>
    <property type="match status" value="1"/>
</dbReference>
<dbReference type="PANTHER" id="PTHR23153">
    <property type="entry name" value="UBX-RELATED"/>
    <property type="match status" value="1"/>
</dbReference>
<dbReference type="Proteomes" id="UP000830375">
    <property type="component" value="Unassembled WGS sequence"/>
</dbReference>
<feature type="domain" description="UBX" evidence="2">
    <location>
        <begin position="332"/>
        <end position="408"/>
    </location>
</feature>
<dbReference type="InterPro" id="IPR001012">
    <property type="entry name" value="UBX_dom"/>
</dbReference>
<dbReference type="SUPFAM" id="SSF143503">
    <property type="entry name" value="PUG domain-like"/>
    <property type="match status" value="1"/>
</dbReference>
<organism evidence="3 4">
    <name type="scientific">Labeo rohita</name>
    <name type="common">Indian major carp</name>
    <name type="synonym">Cyprinus rohita</name>
    <dbReference type="NCBI Taxonomy" id="84645"/>
    <lineage>
        <taxon>Eukaryota</taxon>
        <taxon>Metazoa</taxon>
        <taxon>Chordata</taxon>
        <taxon>Craniata</taxon>
        <taxon>Vertebrata</taxon>
        <taxon>Euteleostomi</taxon>
        <taxon>Actinopterygii</taxon>
        <taxon>Neopterygii</taxon>
        <taxon>Teleostei</taxon>
        <taxon>Ostariophysi</taxon>
        <taxon>Cypriniformes</taxon>
        <taxon>Cyprinidae</taxon>
        <taxon>Labeoninae</taxon>
        <taxon>Labeonini</taxon>
        <taxon>Labeo</taxon>
    </lineage>
</organism>
<gene>
    <name evidence="3" type="ORF">H4Q32_000318</name>
</gene>
<dbReference type="CDD" id="cd16119">
    <property type="entry name" value="UBX_UBXN6"/>
    <property type="match status" value="1"/>
</dbReference>
<reference evidence="3 4" key="1">
    <citation type="submission" date="2022-01" db="EMBL/GenBank/DDBJ databases">
        <title>A high-quality chromosome-level genome assembly of rohu carp, Labeo rohita.</title>
        <authorList>
            <person name="Arick M.A. II"/>
            <person name="Hsu C.-Y."/>
            <person name="Magbanua Z."/>
            <person name="Pechanova O."/>
            <person name="Grover C."/>
            <person name="Miller E."/>
            <person name="Thrash A."/>
            <person name="Ezzel L."/>
            <person name="Alam S."/>
            <person name="Benzie J."/>
            <person name="Hamilton M."/>
            <person name="Karsi A."/>
            <person name="Lawrence M.L."/>
            <person name="Peterson D.G."/>
        </authorList>
    </citation>
    <scope>NUCLEOTIDE SEQUENCE [LARGE SCALE GENOMIC DNA]</scope>
    <source>
        <strain evidence="4">BAU-BD-2019</strain>
        <tissue evidence="3">Blood</tissue>
    </source>
</reference>
<evidence type="ECO:0000259" key="2">
    <source>
        <dbReference type="PROSITE" id="PS50033"/>
    </source>
</evidence>
<proteinExistence type="predicted"/>
<evidence type="ECO:0000256" key="1">
    <source>
        <dbReference type="SAM" id="MobiDB-lite"/>
    </source>
</evidence>
<dbReference type="InterPro" id="IPR029071">
    <property type="entry name" value="Ubiquitin-like_domsf"/>
</dbReference>
<feature type="region of interest" description="Disordered" evidence="1">
    <location>
        <begin position="53"/>
        <end position="79"/>
    </location>
</feature>
<dbReference type="PANTHER" id="PTHR23153:SF38">
    <property type="entry name" value="UBX DOMAIN-CONTAINING PROTEIN 6"/>
    <property type="match status" value="1"/>
</dbReference>
<dbReference type="SMART" id="SM00166">
    <property type="entry name" value="UBX"/>
    <property type="match status" value="1"/>
</dbReference>
<accession>A0ABQ8LK90</accession>
<sequence>MKKFFDDIKKDIKFKSAGPGKKLTDDTRYKIRSSCYCFNNGFNTEMSVSSGFSCSSKPQAPQAPQGASRKAPTDGAQRAGAAALARIEQQHRPKVQTSQDAIRIQVKRELEAEAAATAASLKNTDVEAMNGTVAGACVPQKDASCFSVSGVYFICPLTGKTLTKTEREIHIKEAILMRFSEDAMEASIMMIHTFNKDKEKVKAAIDIISKYIENICKNPTEEKYRKIKLSNKVFQTEEFLVLPAQESEYLEQMKVHLEQLQKGEPVRAKLDRQPQVFRASQHATHFELPPDFYNLTAEELKREQQLKSEIVERNAMLRTKAMREKDEQRERRKYNYALLRVRLPDGNILQGTFLAWERVAALYQFVRDSLENGWQPFELMAPGGQKLKDDEELALNECNLAPAALLTFSWDAAVQADIAAAGGKTAVLLKAALLENIKTLS</sequence>
<evidence type="ECO:0000313" key="4">
    <source>
        <dbReference type="Proteomes" id="UP000830375"/>
    </source>
</evidence>